<dbReference type="EMBL" id="GG663753">
    <property type="protein sequence ID" value="EEH50851.1"/>
    <property type="molecule type" value="Genomic_DNA"/>
</dbReference>
<protein>
    <submittedName>
        <fullName evidence="1">Predicted protein</fullName>
    </submittedName>
</protein>
<accession>C1NAA6</accession>
<reference evidence="1 2" key="1">
    <citation type="journal article" date="2009" name="Science">
        <title>Green evolution and dynamic adaptations revealed by genomes of the marine picoeukaryotes Micromonas.</title>
        <authorList>
            <person name="Worden A.Z."/>
            <person name="Lee J.H."/>
            <person name="Mock T."/>
            <person name="Rouze P."/>
            <person name="Simmons M.P."/>
            <person name="Aerts A.L."/>
            <person name="Allen A.E."/>
            <person name="Cuvelier M.L."/>
            <person name="Derelle E."/>
            <person name="Everett M.V."/>
            <person name="Foulon E."/>
            <person name="Grimwood J."/>
            <person name="Gundlach H."/>
            <person name="Henrissat B."/>
            <person name="Napoli C."/>
            <person name="McDonald S.M."/>
            <person name="Parker M.S."/>
            <person name="Rombauts S."/>
            <person name="Salamov A."/>
            <person name="Von Dassow P."/>
            <person name="Badger J.H."/>
            <person name="Coutinho P.M."/>
            <person name="Demir E."/>
            <person name="Dubchak I."/>
            <person name="Gentemann C."/>
            <person name="Eikrem W."/>
            <person name="Gready J.E."/>
            <person name="John U."/>
            <person name="Lanier W."/>
            <person name="Lindquist E.A."/>
            <person name="Lucas S."/>
            <person name="Mayer K.F."/>
            <person name="Moreau H."/>
            <person name="Not F."/>
            <person name="Otillar R."/>
            <person name="Panaud O."/>
            <person name="Pangilinan J."/>
            <person name="Paulsen I."/>
            <person name="Piegu B."/>
            <person name="Poliakov A."/>
            <person name="Robbens S."/>
            <person name="Schmutz J."/>
            <person name="Toulza E."/>
            <person name="Wyss T."/>
            <person name="Zelensky A."/>
            <person name="Zhou K."/>
            <person name="Armbrust E.V."/>
            <person name="Bhattacharya D."/>
            <person name="Goodenough U.W."/>
            <person name="Van de Peer Y."/>
            <person name="Grigoriev I.V."/>
        </authorList>
    </citation>
    <scope>NUCLEOTIDE SEQUENCE [LARGE SCALE GENOMIC DNA]</scope>
    <source>
        <strain evidence="1 2">CCMP1545</strain>
    </source>
</reference>
<proteinExistence type="predicted"/>
<evidence type="ECO:0000313" key="1">
    <source>
        <dbReference type="EMBL" id="EEH50851.1"/>
    </source>
</evidence>
<sequence length="96" mass="9890">MVTDGCDAGGLSSASSALSVNTYAYSLVCDWSTTCFSWTYQGSFSSTTGEADIFFLTGDACNQQLFTSLPTSKLASVTAGSSQTISGTESYSASTV</sequence>
<name>C1NAA6_MICPC</name>
<dbReference type="AlphaFoldDB" id="C1NAA6"/>
<keyword evidence="2" id="KW-1185">Reference proteome</keyword>
<evidence type="ECO:0000313" key="2">
    <source>
        <dbReference type="Proteomes" id="UP000001876"/>
    </source>
</evidence>
<dbReference type="Proteomes" id="UP000001876">
    <property type="component" value="Unassembled WGS sequence"/>
</dbReference>
<organism evidence="2">
    <name type="scientific">Micromonas pusilla (strain CCMP1545)</name>
    <name type="common">Picoplanktonic green alga</name>
    <dbReference type="NCBI Taxonomy" id="564608"/>
    <lineage>
        <taxon>Eukaryota</taxon>
        <taxon>Viridiplantae</taxon>
        <taxon>Chlorophyta</taxon>
        <taxon>Mamiellophyceae</taxon>
        <taxon>Mamiellales</taxon>
        <taxon>Mamiellaceae</taxon>
        <taxon>Micromonas</taxon>
    </lineage>
</organism>
<dbReference type="KEGG" id="mpp:MICPUCDRAFT_66010"/>
<dbReference type="GeneID" id="9690312"/>
<gene>
    <name evidence="1" type="ORF">MICPUCDRAFT_66010</name>
</gene>
<dbReference type="RefSeq" id="XP_003064871.1">
    <property type="nucleotide sequence ID" value="XM_003064825.1"/>
</dbReference>